<name>A0A4U7ARH2_9PEZI</name>
<protein>
    <submittedName>
        <fullName evidence="1">Uncharacterized protein</fullName>
    </submittedName>
</protein>
<dbReference type="Proteomes" id="UP000308133">
    <property type="component" value="Unassembled WGS sequence"/>
</dbReference>
<sequence length="196" mass="21630">MGDTTTGDDEADWRTALLNTKDELFPTVHDFTNEATKDDIPDLDLVAGHAAAFDNQMNTVVSLQPLSDQVAQGVSIDYTLITTRIKALEESVDDGDAIKYERVRRSHVRTWRELSQLAEAGDLPEALQPEKRLGRPSDVVLDTSLDKVMKTWKVKQVSSGGYKVEDIVSALKTADQSIASSDPIELEDVGEARQRS</sequence>
<evidence type="ECO:0000313" key="1">
    <source>
        <dbReference type="EMBL" id="TKX19016.1"/>
    </source>
</evidence>
<dbReference type="EMBL" id="PTQR01000123">
    <property type="protein sequence ID" value="TKX19016.1"/>
    <property type="molecule type" value="Genomic_DNA"/>
</dbReference>
<gene>
    <name evidence="1" type="ORF">C1H76_8906</name>
</gene>
<comment type="caution">
    <text evidence="1">The sequence shown here is derived from an EMBL/GenBank/DDBJ whole genome shotgun (WGS) entry which is preliminary data.</text>
</comment>
<reference evidence="1 2" key="1">
    <citation type="submission" date="2018-02" db="EMBL/GenBank/DDBJ databases">
        <title>Draft genome sequences of Elsinoe sp., causing black scab on jojoba.</title>
        <authorList>
            <person name="Stodart B."/>
            <person name="Jeffress S."/>
            <person name="Ash G."/>
            <person name="Arun Chinnappa K."/>
        </authorList>
    </citation>
    <scope>NUCLEOTIDE SEQUENCE [LARGE SCALE GENOMIC DNA]</scope>
    <source>
        <strain evidence="1 2">Hillstone_2</strain>
    </source>
</reference>
<organism evidence="1 2">
    <name type="scientific">Elsinoe australis</name>
    <dbReference type="NCBI Taxonomy" id="40998"/>
    <lineage>
        <taxon>Eukaryota</taxon>
        <taxon>Fungi</taxon>
        <taxon>Dikarya</taxon>
        <taxon>Ascomycota</taxon>
        <taxon>Pezizomycotina</taxon>
        <taxon>Dothideomycetes</taxon>
        <taxon>Dothideomycetidae</taxon>
        <taxon>Myriangiales</taxon>
        <taxon>Elsinoaceae</taxon>
        <taxon>Elsinoe</taxon>
    </lineage>
</organism>
<accession>A0A4U7ARH2</accession>
<proteinExistence type="predicted"/>
<dbReference type="AlphaFoldDB" id="A0A4U7ARH2"/>
<evidence type="ECO:0000313" key="2">
    <source>
        <dbReference type="Proteomes" id="UP000308133"/>
    </source>
</evidence>